<dbReference type="InterPro" id="IPR011991">
    <property type="entry name" value="ArsR-like_HTH"/>
</dbReference>
<evidence type="ECO:0000313" key="2">
    <source>
        <dbReference type="EMBL" id="TGJ99710.1"/>
    </source>
</evidence>
<reference evidence="2" key="1">
    <citation type="journal article" date="2019" name="PLoS Negl. Trop. Dis.">
        <title>Revisiting the worldwide diversity of Leptospira species in the environment.</title>
        <authorList>
            <person name="Vincent A.T."/>
            <person name="Schiettekatte O."/>
            <person name="Bourhy P."/>
            <person name="Veyrier F.J."/>
            <person name="Picardeau M."/>
        </authorList>
    </citation>
    <scope>NUCLEOTIDE SEQUENCE [LARGE SCALE GENOMIC DNA]</scope>
    <source>
        <strain evidence="2">SSS9</strain>
    </source>
</reference>
<dbReference type="InterPro" id="IPR001845">
    <property type="entry name" value="HTH_ArsR_DNA-bd_dom"/>
</dbReference>
<sequence length="104" mass="12392">MHDVFRALADPIRRDLLDRLYKKDGQSLGQLCKSLSIRRQSVSQHLEILEEANLILTLKRGREKMHYLNPAPIQEISERWLKKYEKRRLQALQELKESLEDPKK</sequence>
<organism evidence="2 3">
    <name type="scientific">Leptospira semungkisensis</name>
    <dbReference type="NCBI Taxonomy" id="2484985"/>
    <lineage>
        <taxon>Bacteria</taxon>
        <taxon>Pseudomonadati</taxon>
        <taxon>Spirochaetota</taxon>
        <taxon>Spirochaetia</taxon>
        <taxon>Leptospirales</taxon>
        <taxon>Leptospiraceae</taxon>
        <taxon>Leptospira</taxon>
    </lineage>
</organism>
<dbReference type="AlphaFoldDB" id="A0A4R9FMP9"/>
<dbReference type="InterPro" id="IPR036388">
    <property type="entry name" value="WH-like_DNA-bd_sf"/>
</dbReference>
<evidence type="ECO:0000313" key="3">
    <source>
        <dbReference type="Proteomes" id="UP000297453"/>
    </source>
</evidence>
<dbReference type="RefSeq" id="WP_135589801.1">
    <property type="nucleotide sequence ID" value="NZ_RQEP01000019.1"/>
</dbReference>
<dbReference type="InterPro" id="IPR036390">
    <property type="entry name" value="WH_DNA-bd_sf"/>
</dbReference>
<feature type="domain" description="HTH arsR-type" evidence="1">
    <location>
        <begin position="1"/>
        <end position="88"/>
    </location>
</feature>
<dbReference type="PANTHER" id="PTHR38600">
    <property type="entry name" value="TRANSCRIPTIONAL REGULATORY PROTEIN"/>
    <property type="match status" value="1"/>
</dbReference>
<dbReference type="PANTHER" id="PTHR38600:SF1">
    <property type="entry name" value="TRANSCRIPTIONAL REGULATORY PROTEIN"/>
    <property type="match status" value="1"/>
</dbReference>
<keyword evidence="3" id="KW-1185">Reference proteome</keyword>
<accession>A0A4R9FMP9</accession>
<dbReference type="EMBL" id="RQEP01000019">
    <property type="protein sequence ID" value="TGJ99710.1"/>
    <property type="molecule type" value="Genomic_DNA"/>
</dbReference>
<dbReference type="Proteomes" id="UP000297453">
    <property type="component" value="Unassembled WGS sequence"/>
</dbReference>
<proteinExistence type="predicted"/>
<dbReference type="NCBIfam" id="NF033788">
    <property type="entry name" value="HTH_metalloreg"/>
    <property type="match status" value="1"/>
</dbReference>
<dbReference type="PRINTS" id="PR00778">
    <property type="entry name" value="HTHARSR"/>
</dbReference>
<evidence type="ECO:0000259" key="1">
    <source>
        <dbReference type="PROSITE" id="PS50987"/>
    </source>
</evidence>
<name>A0A4R9FMP9_9LEPT</name>
<dbReference type="GO" id="GO:0003700">
    <property type="term" value="F:DNA-binding transcription factor activity"/>
    <property type="evidence" value="ECO:0007669"/>
    <property type="project" value="InterPro"/>
</dbReference>
<dbReference type="PROSITE" id="PS50987">
    <property type="entry name" value="HTH_ARSR_2"/>
    <property type="match status" value="1"/>
</dbReference>
<comment type="caution">
    <text evidence="2">The sequence shown here is derived from an EMBL/GenBank/DDBJ whole genome shotgun (WGS) entry which is preliminary data.</text>
</comment>
<dbReference type="SMART" id="SM00418">
    <property type="entry name" value="HTH_ARSR"/>
    <property type="match status" value="1"/>
</dbReference>
<dbReference type="OrthoDB" id="9799175at2"/>
<dbReference type="Pfam" id="PF12840">
    <property type="entry name" value="HTH_20"/>
    <property type="match status" value="1"/>
</dbReference>
<dbReference type="CDD" id="cd00090">
    <property type="entry name" value="HTH_ARSR"/>
    <property type="match status" value="1"/>
</dbReference>
<dbReference type="Gene3D" id="1.10.10.10">
    <property type="entry name" value="Winged helix-like DNA-binding domain superfamily/Winged helix DNA-binding domain"/>
    <property type="match status" value="1"/>
</dbReference>
<protein>
    <submittedName>
        <fullName evidence="2">ArsR family transcriptional regulator</fullName>
    </submittedName>
</protein>
<gene>
    <name evidence="2" type="ORF">EHO59_17925</name>
</gene>
<dbReference type="SUPFAM" id="SSF46785">
    <property type="entry name" value="Winged helix' DNA-binding domain"/>
    <property type="match status" value="1"/>
</dbReference>